<evidence type="ECO:0000313" key="5">
    <source>
        <dbReference type="Proteomes" id="UP000233419"/>
    </source>
</evidence>
<keyword evidence="2" id="KW-0234">DNA repair</keyword>
<dbReference type="InterPro" id="IPR022880">
    <property type="entry name" value="DNApol_IV"/>
</dbReference>
<dbReference type="GO" id="GO:0042276">
    <property type="term" value="P:error-prone translesion synthesis"/>
    <property type="evidence" value="ECO:0007669"/>
    <property type="project" value="TreeGrafter"/>
</dbReference>
<dbReference type="PANTHER" id="PTHR11076:SF33">
    <property type="entry name" value="DNA POLYMERASE KAPPA"/>
    <property type="match status" value="1"/>
</dbReference>
<dbReference type="Gene3D" id="3.40.1170.60">
    <property type="match status" value="1"/>
</dbReference>
<keyword evidence="5" id="KW-1185">Reference proteome</keyword>
<dbReference type="KEGG" id="msyr:CXP39_02115"/>
<keyword evidence="2" id="KW-0963">Cytoplasm</keyword>
<accession>A0A2K9C5M5</accession>
<feature type="binding site" evidence="2">
    <location>
        <position position="108"/>
    </location>
    <ligand>
        <name>Mg(2+)</name>
        <dbReference type="ChEBI" id="CHEBI:18420"/>
    </ligand>
</feature>
<comment type="similarity">
    <text evidence="1 2">Belongs to the DNA polymerase type-Y family.</text>
</comment>
<dbReference type="InterPro" id="IPR050116">
    <property type="entry name" value="DNA_polymerase-Y"/>
</dbReference>
<dbReference type="GO" id="GO:0003887">
    <property type="term" value="F:DNA-directed DNA polymerase activity"/>
    <property type="evidence" value="ECO:0007669"/>
    <property type="project" value="UniProtKB-UniRule"/>
</dbReference>
<keyword evidence="2" id="KW-0808">Transferase</keyword>
<dbReference type="Pfam" id="PF00817">
    <property type="entry name" value="IMS"/>
    <property type="match status" value="1"/>
</dbReference>
<dbReference type="GO" id="GO:0000287">
    <property type="term" value="F:magnesium ion binding"/>
    <property type="evidence" value="ECO:0007669"/>
    <property type="project" value="UniProtKB-UniRule"/>
</dbReference>
<evidence type="ECO:0000259" key="3">
    <source>
        <dbReference type="PROSITE" id="PS50173"/>
    </source>
</evidence>
<comment type="catalytic activity">
    <reaction evidence="2">
        <text>DNA(n) + a 2'-deoxyribonucleoside 5'-triphosphate = DNA(n+1) + diphosphate</text>
        <dbReference type="Rhea" id="RHEA:22508"/>
        <dbReference type="Rhea" id="RHEA-COMP:17339"/>
        <dbReference type="Rhea" id="RHEA-COMP:17340"/>
        <dbReference type="ChEBI" id="CHEBI:33019"/>
        <dbReference type="ChEBI" id="CHEBI:61560"/>
        <dbReference type="ChEBI" id="CHEBI:173112"/>
        <dbReference type="EC" id="2.7.7.7"/>
    </reaction>
</comment>
<comment type="subcellular location">
    <subcellularLocation>
        <location evidence="2">Cytoplasm</location>
    </subcellularLocation>
</comment>
<keyword evidence="2" id="KW-0239">DNA-directed DNA polymerase</keyword>
<keyword evidence="2" id="KW-0460">Magnesium</keyword>
<evidence type="ECO:0000313" key="4">
    <source>
        <dbReference type="EMBL" id="AUF83587.1"/>
    </source>
</evidence>
<evidence type="ECO:0000256" key="2">
    <source>
        <dbReference type="HAMAP-Rule" id="MF_01113"/>
    </source>
</evidence>
<keyword evidence="2" id="KW-0227">DNA damage</keyword>
<dbReference type="GO" id="GO:0006281">
    <property type="term" value="P:DNA repair"/>
    <property type="evidence" value="ECO:0007669"/>
    <property type="project" value="UniProtKB-UniRule"/>
</dbReference>
<protein>
    <recommendedName>
        <fullName evidence="2">DNA polymerase IV</fullName>
        <shortName evidence="2">Pol IV</shortName>
        <ecNumber evidence="2">2.7.7.7</ecNumber>
    </recommendedName>
</protein>
<feature type="binding site" evidence="2">
    <location>
        <position position="13"/>
    </location>
    <ligand>
        <name>Mg(2+)</name>
        <dbReference type="ChEBI" id="CHEBI:18420"/>
    </ligand>
</feature>
<dbReference type="OrthoDB" id="9808813at2"/>
<comment type="cofactor">
    <cofactor evidence="2">
        <name>Mg(2+)</name>
        <dbReference type="ChEBI" id="CHEBI:18420"/>
    </cofactor>
    <text evidence="2">Binds 2 magnesium ions per subunit.</text>
</comment>
<dbReference type="GO" id="GO:0005829">
    <property type="term" value="C:cytosol"/>
    <property type="evidence" value="ECO:0007669"/>
    <property type="project" value="TreeGrafter"/>
</dbReference>
<dbReference type="HAMAP" id="MF_01113">
    <property type="entry name" value="DNApol_IV"/>
    <property type="match status" value="1"/>
</dbReference>
<evidence type="ECO:0000256" key="1">
    <source>
        <dbReference type="ARBA" id="ARBA00010945"/>
    </source>
</evidence>
<keyword evidence="2" id="KW-0238">DNA-binding</keyword>
<dbReference type="SUPFAM" id="SSF100879">
    <property type="entry name" value="Lesion bypass DNA polymerase (Y-family), little finger domain"/>
    <property type="match status" value="1"/>
</dbReference>
<dbReference type="PROSITE" id="PS50173">
    <property type="entry name" value="UMUC"/>
    <property type="match status" value="1"/>
</dbReference>
<keyword evidence="2" id="KW-0548">Nucleotidyltransferase</keyword>
<keyword evidence="2" id="KW-0479">Metal-binding</keyword>
<comment type="function">
    <text evidence="2">Poorly processive, error-prone DNA polymerase involved in untargeted mutagenesis. Copies undamaged DNA at stalled replication forks, which arise in vivo from mismatched or misaligned primer ends. These misaligned primers can be extended by PolIV. Exhibits no 3'-5' exonuclease (proofreading) activity. May be involved in translesional synthesis, in conjunction with the beta clamp from PolIII.</text>
</comment>
<reference evidence="4 5" key="1">
    <citation type="submission" date="2017-12" db="EMBL/GenBank/DDBJ databases">
        <title>Mesoplasma syrphidae YJS, Complete Genome.</title>
        <authorList>
            <person name="Knight T.F."/>
            <person name="Citino T."/>
            <person name="Rubinstein R."/>
            <person name="Neuschaefer Z."/>
        </authorList>
    </citation>
    <scope>NUCLEOTIDE SEQUENCE [LARGE SCALE GENOMIC DNA]</scope>
    <source>
        <strain evidence="4 5">YJS</strain>
    </source>
</reference>
<sequence length="439" mass="50329">MSMNNHKIIFHLDMDAFFANCMQSRYPELKGKPVVISRDDRRSIITAASYEARKYGVKSAMPIFEAKKLCIDLIIMEPDYALFSEISRKIWELIDKHFTPKLEIASIDECYIDVTSSWQKFGSPKKMAEKIQETIYKELKLTCSIGISFTKFLAKMSSDMNKPNGITMLSPQLFNQKIWRLPIGQMYGVGKRTAELMTANGILLIHDLAKAENNFLIEKFGDYAIKLKLNALGQGSDLVKIDNNILKSISNEITLDIFTNDINELEDKIFHIAANVSSRAVKRRMKARTVSIIIRYEEIRNKGQVFDKLDHIKTKRRQESIPEYSNDLEIIYSTAKFLFNEMYDSSKRISLIGVGLSNLVLENSIPQQLSLWSENANLKAFKDSSKLISEINEKLGFNSLTSGKEFQKVNQSQIDNGKFLKNYDSHILNKELRKIKKGK</sequence>
<dbReference type="SUPFAM" id="SSF56672">
    <property type="entry name" value="DNA/RNA polymerases"/>
    <property type="match status" value="1"/>
</dbReference>
<dbReference type="EMBL" id="CP025257">
    <property type="protein sequence ID" value="AUF83587.1"/>
    <property type="molecule type" value="Genomic_DNA"/>
</dbReference>
<feature type="domain" description="UmuC" evidence="3">
    <location>
        <begin position="9"/>
        <end position="190"/>
    </location>
</feature>
<dbReference type="InterPro" id="IPR001126">
    <property type="entry name" value="UmuC"/>
</dbReference>
<dbReference type="InterPro" id="IPR043128">
    <property type="entry name" value="Rev_trsase/Diguanyl_cyclase"/>
</dbReference>
<dbReference type="Pfam" id="PF11799">
    <property type="entry name" value="IMS_C"/>
    <property type="match status" value="1"/>
</dbReference>
<dbReference type="Gene3D" id="3.30.1490.100">
    <property type="entry name" value="DNA polymerase, Y-family, little finger domain"/>
    <property type="match status" value="1"/>
</dbReference>
<dbReference type="Gene3D" id="3.30.70.270">
    <property type="match status" value="1"/>
</dbReference>
<dbReference type="InterPro" id="IPR036775">
    <property type="entry name" value="DNA_pol_Y-fam_lit_finger_sf"/>
</dbReference>
<dbReference type="AlphaFoldDB" id="A0A2K9C5M5"/>
<dbReference type="GO" id="GO:0006261">
    <property type="term" value="P:DNA-templated DNA replication"/>
    <property type="evidence" value="ECO:0007669"/>
    <property type="project" value="UniProtKB-UniRule"/>
</dbReference>
<keyword evidence="2" id="KW-0235">DNA replication</keyword>
<dbReference type="GO" id="GO:0003684">
    <property type="term" value="F:damaged DNA binding"/>
    <property type="evidence" value="ECO:0007669"/>
    <property type="project" value="InterPro"/>
</dbReference>
<name>A0A2K9C5M5_9MOLU</name>
<dbReference type="Gene3D" id="1.10.150.20">
    <property type="entry name" value="5' to 3' exonuclease, C-terminal subdomain"/>
    <property type="match status" value="1"/>
</dbReference>
<keyword evidence="2" id="KW-0515">Mutator protein</keyword>
<dbReference type="GO" id="GO:0009432">
    <property type="term" value="P:SOS response"/>
    <property type="evidence" value="ECO:0007669"/>
    <property type="project" value="TreeGrafter"/>
</dbReference>
<dbReference type="Proteomes" id="UP000233419">
    <property type="component" value="Chromosome"/>
</dbReference>
<dbReference type="RefSeq" id="WP_051591850.1">
    <property type="nucleotide sequence ID" value="NZ_CP025257.1"/>
</dbReference>
<dbReference type="NCBIfam" id="NF002677">
    <property type="entry name" value="PRK02406.1"/>
    <property type="match status" value="1"/>
</dbReference>
<comment type="subunit">
    <text evidence="2">Monomer.</text>
</comment>
<dbReference type="EC" id="2.7.7.7" evidence="2"/>
<gene>
    <name evidence="2" type="primary">dinB</name>
    <name evidence="4" type="ORF">CXP39_02115</name>
</gene>
<feature type="site" description="Substrate discrimination" evidence="2">
    <location>
        <position position="18"/>
    </location>
</feature>
<feature type="active site" evidence="2">
    <location>
        <position position="109"/>
    </location>
</feature>
<dbReference type="InterPro" id="IPR043502">
    <property type="entry name" value="DNA/RNA_pol_sf"/>
</dbReference>
<dbReference type="InterPro" id="IPR017961">
    <property type="entry name" value="DNA_pol_Y-fam_little_finger"/>
</dbReference>
<proteinExistence type="inferred from homology"/>
<dbReference type="CDD" id="cd03586">
    <property type="entry name" value="PolY_Pol_IV_kappa"/>
    <property type="match status" value="1"/>
</dbReference>
<dbReference type="PANTHER" id="PTHR11076">
    <property type="entry name" value="DNA REPAIR POLYMERASE UMUC / TRANSFERASE FAMILY MEMBER"/>
    <property type="match status" value="1"/>
</dbReference>
<organism evidence="4 5">
    <name type="scientific">Mesoplasma syrphidae</name>
    <dbReference type="NCBI Taxonomy" id="225999"/>
    <lineage>
        <taxon>Bacteria</taxon>
        <taxon>Bacillati</taxon>
        <taxon>Mycoplasmatota</taxon>
        <taxon>Mollicutes</taxon>
        <taxon>Entomoplasmatales</taxon>
        <taxon>Entomoplasmataceae</taxon>
        <taxon>Mesoplasma</taxon>
    </lineage>
</organism>